<dbReference type="KEGG" id="ehx:EMIHUDRAFT_64122"/>
<dbReference type="InterPro" id="IPR052414">
    <property type="entry name" value="U3_snoRNA-assoc_WDR"/>
</dbReference>
<accession>A0A0D3JY05</accession>
<feature type="repeat" description="WD" evidence="3">
    <location>
        <begin position="85"/>
        <end position="125"/>
    </location>
</feature>
<feature type="repeat" description="WD" evidence="3">
    <location>
        <begin position="166"/>
        <end position="207"/>
    </location>
</feature>
<name>A0A0D3JY05_EMIH1</name>
<feature type="repeat" description="WD" evidence="3">
    <location>
        <begin position="6"/>
        <end position="36"/>
    </location>
</feature>
<dbReference type="Pfam" id="PF00400">
    <property type="entry name" value="WD40"/>
    <property type="match status" value="2"/>
</dbReference>
<dbReference type="PANTHER" id="PTHR44267">
    <property type="entry name" value="WD REPEAT-CONTAINING PROTEIN 43"/>
    <property type="match status" value="1"/>
</dbReference>
<comment type="subcellular location">
    <subcellularLocation>
        <location evidence="1">Nucleus</location>
    </subcellularLocation>
</comment>
<organism evidence="4 5">
    <name type="scientific">Emiliania huxleyi (strain CCMP1516)</name>
    <dbReference type="NCBI Taxonomy" id="280463"/>
    <lineage>
        <taxon>Eukaryota</taxon>
        <taxon>Haptista</taxon>
        <taxon>Haptophyta</taxon>
        <taxon>Prymnesiophyceae</taxon>
        <taxon>Isochrysidales</taxon>
        <taxon>Noelaerhabdaceae</taxon>
        <taxon>Emiliania</taxon>
    </lineage>
</organism>
<dbReference type="PROSITE" id="PS50294">
    <property type="entry name" value="WD_REPEATS_REGION"/>
    <property type="match status" value="1"/>
</dbReference>
<evidence type="ECO:0000313" key="4">
    <source>
        <dbReference type="EnsemblProtists" id="EOD28390"/>
    </source>
</evidence>
<evidence type="ECO:0008006" key="6">
    <source>
        <dbReference type="Google" id="ProtNLM"/>
    </source>
</evidence>
<keyword evidence="2" id="KW-0539">Nucleus</keyword>
<keyword evidence="3" id="KW-0853">WD repeat</keyword>
<evidence type="ECO:0000256" key="3">
    <source>
        <dbReference type="PROSITE-ProRule" id="PRU00221"/>
    </source>
</evidence>
<evidence type="ECO:0000256" key="1">
    <source>
        <dbReference type="ARBA" id="ARBA00004123"/>
    </source>
</evidence>
<dbReference type="SUPFAM" id="SSF50978">
    <property type="entry name" value="WD40 repeat-like"/>
    <property type="match status" value="1"/>
</dbReference>
<dbReference type="GO" id="GO:0000462">
    <property type="term" value="P:maturation of SSU-rRNA from tricistronic rRNA transcript (SSU-rRNA, 5.8S rRNA, LSU-rRNA)"/>
    <property type="evidence" value="ECO:0007669"/>
    <property type="project" value="TreeGrafter"/>
</dbReference>
<evidence type="ECO:0000256" key="2">
    <source>
        <dbReference type="ARBA" id="ARBA00023242"/>
    </source>
</evidence>
<keyword evidence="5" id="KW-1185">Reference proteome</keyword>
<reference evidence="4" key="2">
    <citation type="submission" date="2024-10" db="UniProtKB">
        <authorList>
            <consortium name="EnsemblProtists"/>
        </authorList>
    </citation>
    <scope>IDENTIFICATION</scope>
</reference>
<dbReference type="InterPro" id="IPR015943">
    <property type="entry name" value="WD40/YVTN_repeat-like_dom_sf"/>
</dbReference>
<dbReference type="RefSeq" id="XP_005780819.1">
    <property type="nucleotide sequence ID" value="XM_005780762.1"/>
</dbReference>
<dbReference type="PANTHER" id="PTHR44267:SF1">
    <property type="entry name" value="WD REPEAT-CONTAINING PROTEIN 43"/>
    <property type="match status" value="1"/>
</dbReference>
<dbReference type="GeneID" id="17273936"/>
<dbReference type="PROSITE" id="PS50082">
    <property type="entry name" value="WD_REPEATS_2"/>
    <property type="match status" value="3"/>
</dbReference>
<sequence length="222" mass="23274">MSSLRAFSPDGQQLAEAAPDGRLQLWDTGSSTLRQELARSSHLALRSTCVAWHGKSAAAALVAVGTDGGAVLLWDAARGELAHELRGHTQAVLDVAFDGADTLYSSGADKQVCCWSVSSGSLVHTFKAGKAAVHRLCLAPDGLHAALGGSAIRLVRREGWKRLARLPGHAEPVQCLSFSPDGRYLLSSSGDRHLTLWSVSYASASSSDALEQSAASLALEAD</sequence>
<dbReference type="InterPro" id="IPR001680">
    <property type="entry name" value="WD40_rpt"/>
</dbReference>
<proteinExistence type="predicted"/>
<dbReference type="eggNOG" id="KOG4547">
    <property type="taxonomic scope" value="Eukaryota"/>
</dbReference>
<dbReference type="HOGENOM" id="CLU_000288_57_18_1"/>
<reference evidence="5" key="1">
    <citation type="journal article" date="2013" name="Nature">
        <title>Pan genome of the phytoplankton Emiliania underpins its global distribution.</title>
        <authorList>
            <person name="Read B.A."/>
            <person name="Kegel J."/>
            <person name="Klute M.J."/>
            <person name="Kuo A."/>
            <person name="Lefebvre S.C."/>
            <person name="Maumus F."/>
            <person name="Mayer C."/>
            <person name="Miller J."/>
            <person name="Monier A."/>
            <person name="Salamov A."/>
            <person name="Young J."/>
            <person name="Aguilar M."/>
            <person name="Claverie J.M."/>
            <person name="Frickenhaus S."/>
            <person name="Gonzalez K."/>
            <person name="Herman E.K."/>
            <person name="Lin Y.C."/>
            <person name="Napier J."/>
            <person name="Ogata H."/>
            <person name="Sarno A.F."/>
            <person name="Shmutz J."/>
            <person name="Schroeder D."/>
            <person name="de Vargas C."/>
            <person name="Verret F."/>
            <person name="von Dassow P."/>
            <person name="Valentin K."/>
            <person name="Van de Peer Y."/>
            <person name="Wheeler G."/>
            <person name="Dacks J.B."/>
            <person name="Delwiche C.F."/>
            <person name="Dyhrman S.T."/>
            <person name="Glockner G."/>
            <person name="John U."/>
            <person name="Richards T."/>
            <person name="Worden A.Z."/>
            <person name="Zhang X."/>
            <person name="Grigoriev I.V."/>
            <person name="Allen A.E."/>
            <person name="Bidle K."/>
            <person name="Borodovsky M."/>
            <person name="Bowler C."/>
            <person name="Brownlee C."/>
            <person name="Cock J.M."/>
            <person name="Elias M."/>
            <person name="Gladyshev V.N."/>
            <person name="Groth M."/>
            <person name="Guda C."/>
            <person name="Hadaegh A."/>
            <person name="Iglesias-Rodriguez M.D."/>
            <person name="Jenkins J."/>
            <person name="Jones B.M."/>
            <person name="Lawson T."/>
            <person name="Leese F."/>
            <person name="Lindquist E."/>
            <person name="Lobanov A."/>
            <person name="Lomsadze A."/>
            <person name="Malik S.B."/>
            <person name="Marsh M.E."/>
            <person name="Mackinder L."/>
            <person name="Mock T."/>
            <person name="Mueller-Roeber B."/>
            <person name="Pagarete A."/>
            <person name="Parker M."/>
            <person name="Probert I."/>
            <person name="Quesneville H."/>
            <person name="Raines C."/>
            <person name="Rensing S.A."/>
            <person name="Riano-Pachon D.M."/>
            <person name="Richier S."/>
            <person name="Rokitta S."/>
            <person name="Shiraiwa Y."/>
            <person name="Soanes D.M."/>
            <person name="van der Giezen M."/>
            <person name="Wahlund T.M."/>
            <person name="Williams B."/>
            <person name="Wilson W."/>
            <person name="Wolfe G."/>
            <person name="Wurch L.L."/>
        </authorList>
    </citation>
    <scope>NUCLEOTIDE SEQUENCE</scope>
</reference>
<dbReference type="STRING" id="2903.R1EP37"/>
<dbReference type="EnsemblProtists" id="EOD28390">
    <property type="protein sequence ID" value="EOD28390"/>
    <property type="gene ID" value="EMIHUDRAFT_64122"/>
</dbReference>
<dbReference type="AlphaFoldDB" id="A0A0D3JY05"/>
<dbReference type="OMA" id="ATERYTS"/>
<protein>
    <recommendedName>
        <fullName evidence="6">Anaphase-promoting complex subunit 4 WD40 domain-containing protein</fullName>
    </recommendedName>
</protein>
<dbReference type="PaxDb" id="2903-EOD28390"/>
<dbReference type="InterPro" id="IPR036322">
    <property type="entry name" value="WD40_repeat_dom_sf"/>
</dbReference>
<dbReference type="GO" id="GO:0005730">
    <property type="term" value="C:nucleolus"/>
    <property type="evidence" value="ECO:0007669"/>
    <property type="project" value="TreeGrafter"/>
</dbReference>
<dbReference type="Proteomes" id="UP000013827">
    <property type="component" value="Unassembled WGS sequence"/>
</dbReference>
<dbReference type="SMART" id="SM00320">
    <property type="entry name" value="WD40"/>
    <property type="match status" value="4"/>
</dbReference>
<evidence type="ECO:0000313" key="5">
    <source>
        <dbReference type="Proteomes" id="UP000013827"/>
    </source>
</evidence>
<dbReference type="Gene3D" id="2.130.10.10">
    <property type="entry name" value="YVTN repeat-like/Quinoprotein amine dehydrogenase"/>
    <property type="match status" value="2"/>
</dbReference>